<dbReference type="Proteomes" id="UP001642520">
    <property type="component" value="Unassembled WGS sequence"/>
</dbReference>
<feature type="transmembrane region" description="Helical" evidence="5">
    <location>
        <begin position="351"/>
        <end position="373"/>
    </location>
</feature>
<dbReference type="PROSITE" id="PS50850">
    <property type="entry name" value="MFS"/>
    <property type="match status" value="1"/>
</dbReference>
<feature type="transmembrane region" description="Helical" evidence="5">
    <location>
        <begin position="61"/>
        <end position="87"/>
    </location>
</feature>
<evidence type="ECO:0000256" key="5">
    <source>
        <dbReference type="SAM" id="Phobius"/>
    </source>
</evidence>
<feature type="transmembrane region" description="Helical" evidence="5">
    <location>
        <begin position="445"/>
        <end position="466"/>
    </location>
</feature>
<keyword evidence="4 5" id="KW-0472">Membrane</keyword>
<feature type="transmembrane region" description="Helical" evidence="5">
    <location>
        <begin position="380"/>
        <end position="401"/>
    </location>
</feature>
<dbReference type="InterPro" id="IPR005829">
    <property type="entry name" value="Sugar_transporter_CS"/>
</dbReference>
<dbReference type="InterPro" id="IPR020846">
    <property type="entry name" value="MFS_dom"/>
</dbReference>
<comment type="subcellular location">
    <subcellularLocation>
        <location evidence="1">Membrane</location>
        <topology evidence="1">Multi-pass membrane protein</topology>
    </subcellularLocation>
</comment>
<feature type="transmembrane region" description="Helical" evidence="5">
    <location>
        <begin position="107"/>
        <end position="128"/>
    </location>
</feature>
<keyword evidence="3 5" id="KW-1133">Transmembrane helix</keyword>
<dbReference type="InterPro" id="IPR005828">
    <property type="entry name" value="MFS_sugar_transport-like"/>
</dbReference>
<proteinExistence type="predicted"/>
<dbReference type="EMBL" id="CAXAJV020001300">
    <property type="protein sequence ID" value="CAL7950226.1"/>
    <property type="molecule type" value="Genomic_DNA"/>
</dbReference>
<evidence type="ECO:0000259" key="6">
    <source>
        <dbReference type="PROSITE" id="PS50850"/>
    </source>
</evidence>
<dbReference type="Gene3D" id="1.20.1250.20">
    <property type="entry name" value="MFS general substrate transporter like domains"/>
    <property type="match status" value="1"/>
</dbReference>
<evidence type="ECO:0000256" key="4">
    <source>
        <dbReference type="ARBA" id="ARBA00023136"/>
    </source>
</evidence>
<feature type="transmembrane region" description="Helical" evidence="5">
    <location>
        <begin position="407"/>
        <end position="433"/>
    </location>
</feature>
<dbReference type="Pfam" id="PF00083">
    <property type="entry name" value="Sugar_tr"/>
    <property type="match status" value="1"/>
</dbReference>
<keyword evidence="8" id="KW-1185">Reference proteome</keyword>
<feature type="transmembrane region" description="Helical" evidence="5">
    <location>
        <begin position="472"/>
        <end position="497"/>
    </location>
</feature>
<reference evidence="7 8" key="1">
    <citation type="submission" date="2024-08" db="EMBL/GenBank/DDBJ databases">
        <authorList>
            <person name="Will J Nash"/>
            <person name="Angela Man"/>
            <person name="Seanna McTaggart"/>
            <person name="Kendall Baker"/>
            <person name="Tom Barker"/>
            <person name="Leah Catchpole"/>
            <person name="Alex Durrant"/>
            <person name="Karim Gharbi"/>
            <person name="Naomi Irish"/>
            <person name="Gemy Kaithakottil"/>
            <person name="Debby Ku"/>
            <person name="Aaliyah Providence"/>
            <person name="Felix Shaw"/>
            <person name="David Swarbreck"/>
            <person name="Chris Watkins"/>
            <person name="Ann M. McCartney"/>
            <person name="Giulio Formenti"/>
            <person name="Alice Mouton"/>
            <person name="Noel Vella"/>
            <person name="Bjorn M von Reumont"/>
            <person name="Adriana Vella"/>
            <person name="Wilfried Haerty"/>
        </authorList>
    </citation>
    <scope>NUCLEOTIDE SEQUENCE [LARGE SCALE GENOMIC DNA]</scope>
</reference>
<dbReference type="SUPFAM" id="SSF103473">
    <property type="entry name" value="MFS general substrate transporter"/>
    <property type="match status" value="1"/>
</dbReference>
<evidence type="ECO:0000256" key="2">
    <source>
        <dbReference type="ARBA" id="ARBA00022692"/>
    </source>
</evidence>
<comment type="caution">
    <text evidence="7">The sequence shown here is derived from an EMBL/GenBank/DDBJ whole genome shotgun (WGS) entry which is preliminary data.</text>
</comment>
<evidence type="ECO:0000256" key="1">
    <source>
        <dbReference type="ARBA" id="ARBA00004141"/>
    </source>
</evidence>
<accession>A0ABP1PCE7</accession>
<feature type="transmembrane region" description="Helical" evidence="5">
    <location>
        <begin position="194"/>
        <end position="220"/>
    </location>
</feature>
<feature type="transmembrane region" description="Helical" evidence="5">
    <location>
        <begin position="314"/>
        <end position="336"/>
    </location>
</feature>
<gene>
    <name evidence="7" type="ORF">XYLVIOL_LOCUS9833</name>
</gene>
<keyword evidence="2 5" id="KW-0812">Transmembrane</keyword>
<organism evidence="7 8">
    <name type="scientific">Xylocopa violacea</name>
    <name type="common">Violet carpenter bee</name>
    <name type="synonym">Apis violacea</name>
    <dbReference type="NCBI Taxonomy" id="135666"/>
    <lineage>
        <taxon>Eukaryota</taxon>
        <taxon>Metazoa</taxon>
        <taxon>Ecdysozoa</taxon>
        <taxon>Arthropoda</taxon>
        <taxon>Hexapoda</taxon>
        <taxon>Insecta</taxon>
        <taxon>Pterygota</taxon>
        <taxon>Neoptera</taxon>
        <taxon>Endopterygota</taxon>
        <taxon>Hymenoptera</taxon>
        <taxon>Apocrita</taxon>
        <taxon>Aculeata</taxon>
        <taxon>Apoidea</taxon>
        <taxon>Anthophila</taxon>
        <taxon>Apidae</taxon>
        <taxon>Xylocopa</taxon>
        <taxon>Xylocopa</taxon>
    </lineage>
</organism>
<protein>
    <recommendedName>
        <fullName evidence="6">Major facilitator superfamily (MFS) profile domain-containing protein</fullName>
    </recommendedName>
</protein>
<feature type="transmembrane region" description="Helical" evidence="5">
    <location>
        <begin position="161"/>
        <end position="182"/>
    </location>
</feature>
<dbReference type="PANTHER" id="PTHR48021:SF7">
    <property type="entry name" value="RH09188P"/>
    <property type="match status" value="1"/>
</dbReference>
<evidence type="ECO:0000256" key="3">
    <source>
        <dbReference type="ARBA" id="ARBA00022989"/>
    </source>
</evidence>
<dbReference type="PANTHER" id="PTHR48021">
    <property type="match status" value="1"/>
</dbReference>
<evidence type="ECO:0000313" key="8">
    <source>
        <dbReference type="Proteomes" id="UP001642520"/>
    </source>
</evidence>
<dbReference type="InterPro" id="IPR036259">
    <property type="entry name" value="MFS_trans_sf"/>
</dbReference>
<feature type="transmembrane region" description="Helical" evidence="5">
    <location>
        <begin position="135"/>
        <end position="155"/>
    </location>
</feature>
<name>A0ABP1PCE7_XYLVO</name>
<dbReference type="InterPro" id="IPR050549">
    <property type="entry name" value="MFS_Trehalose_Transporter"/>
</dbReference>
<feature type="domain" description="Major facilitator superfamily (MFS) profile" evidence="6">
    <location>
        <begin position="62"/>
        <end position="501"/>
    </location>
</feature>
<feature type="transmembrane region" description="Helical" evidence="5">
    <location>
        <begin position="226"/>
        <end position="247"/>
    </location>
</feature>
<sequence length="537" mass="58355">MAPPEAEEQHSMLDYDRSDYAKVVKVDNVCDDIENNNTRDKEDTLDVNYDALHHSTNRKGVLAQCLAAGAILLLVTGGGMPIGYSAILLPQLAEENGTMHADAELRSWIAAVHSLATPIGSLMGGPLVDTIGRRGALQFSGIPLTLGWFVIAFANTIPYLLIGRVILGFGVGVMGVGAQILLGELADPGLRGFLATNTLTFYCLGILIIYALGACFTWNIVARCGALLPIAALLALIWIPESPIWLVKRKKLEKAKKALLWLRGNNVEQVNAEMLILEARVKADVVQTSKNTPRLKKMSSAMSALLKPSVFKPLAIINIFNFLLLIGGTFIIIFYAVELFDDIGGDGVNNYLAAVILATVRLVFSFIGATLLLRVNRRAVAIFSALGAAAASSILTVYMLIKEKSSINIYIACGLLLGYVAASTTGMLTLSGLMVSELLPQKARGIGGGCNFFIFNILIFVVTKAFSVVNNAIGITGIFAIFAIATLLEAIFVYVAVPETRNRTLQEIEDYFQQDNLFWITRPREKRKDKPYITHKP</sequence>
<evidence type="ECO:0000313" key="7">
    <source>
        <dbReference type="EMBL" id="CAL7950226.1"/>
    </source>
</evidence>
<dbReference type="PROSITE" id="PS00217">
    <property type="entry name" value="SUGAR_TRANSPORT_2"/>
    <property type="match status" value="1"/>
</dbReference>